<gene>
    <name evidence="7" type="primary">zntR</name>
    <name evidence="7" type="ORF">GCM10022393_00190</name>
</gene>
<dbReference type="PANTHER" id="PTHR30204">
    <property type="entry name" value="REDOX-CYCLING DRUG-SENSING TRANSCRIPTIONAL ACTIVATOR SOXR"/>
    <property type="match status" value="1"/>
</dbReference>
<keyword evidence="1" id="KW-0678">Repressor</keyword>
<protein>
    <submittedName>
        <fullName evidence="7">Zn(2+)-responsive transcriptional regulator</fullName>
    </submittedName>
</protein>
<evidence type="ECO:0000256" key="4">
    <source>
        <dbReference type="ARBA" id="ARBA00023163"/>
    </source>
</evidence>
<feature type="domain" description="HTH merR-type" evidence="6">
    <location>
        <begin position="1"/>
        <end position="71"/>
    </location>
</feature>
<dbReference type="PRINTS" id="PR00040">
    <property type="entry name" value="HTHMERR"/>
</dbReference>
<dbReference type="PROSITE" id="PS50937">
    <property type="entry name" value="HTH_MERR_2"/>
    <property type="match status" value="1"/>
</dbReference>
<dbReference type="SUPFAM" id="SSF46955">
    <property type="entry name" value="Putative DNA-binding domain"/>
    <property type="match status" value="1"/>
</dbReference>
<sequence>MKIGELSKKTGVSRDTIRFYESRGILTDISRPFEWNNYKNYGEKNIKRIQIVKYLQRFSFTLKECKELLDQRDLSINQCVDKEVAFKKKLVRIEEQINELQETRDSLIELILEQTKKKE</sequence>
<evidence type="ECO:0000313" key="8">
    <source>
        <dbReference type="Proteomes" id="UP001500459"/>
    </source>
</evidence>
<evidence type="ECO:0000259" key="6">
    <source>
        <dbReference type="PROSITE" id="PS50937"/>
    </source>
</evidence>
<comment type="caution">
    <text evidence="7">The sequence shown here is derived from an EMBL/GenBank/DDBJ whole genome shotgun (WGS) entry which is preliminary data.</text>
</comment>
<dbReference type="Proteomes" id="UP001500459">
    <property type="component" value="Unassembled WGS sequence"/>
</dbReference>
<dbReference type="Gene3D" id="1.10.1660.10">
    <property type="match status" value="1"/>
</dbReference>
<organism evidence="7 8">
    <name type="scientific">Aquimarina addita</name>
    <dbReference type="NCBI Taxonomy" id="870485"/>
    <lineage>
        <taxon>Bacteria</taxon>
        <taxon>Pseudomonadati</taxon>
        <taxon>Bacteroidota</taxon>
        <taxon>Flavobacteriia</taxon>
        <taxon>Flavobacteriales</taxon>
        <taxon>Flavobacteriaceae</taxon>
        <taxon>Aquimarina</taxon>
    </lineage>
</organism>
<evidence type="ECO:0000256" key="3">
    <source>
        <dbReference type="ARBA" id="ARBA00023125"/>
    </source>
</evidence>
<proteinExistence type="predicted"/>
<feature type="coiled-coil region" evidence="5">
    <location>
        <begin position="83"/>
        <end position="117"/>
    </location>
</feature>
<evidence type="ECO:0000313" key="7">
    <source>
        <dbReference type="EMBL" id="GAA4106024.1"/>
    </source>
</evidence>
<keyword evidence="8" id="KW-1185">Reference proteome</keyword>
<reference evidence="8" key="1">
    <citation type="journal article" date="2019" name="Int. J. Syst. Evol. Microbiol.">
        <title>The Global Catalogue of Microorganisms (GCM) 10K type strain sequencing project: providing services to taxonomists for standard genome sequencing and annotation.</title>
        <authorList>
            <consortium name="The Broad Institute Genomics Platform"/>
            <consortium name="The Broad Institute Genome Sequencing Center for Infectious Disease"/>
            <person name="Wu L."/>
            <person name="Ma J."/>
        </authorList>
    </citation>
    <scope>NUCLEOTIDE SEQUENCE [LARGE SCALE GENOMIC DNA]</scope>
    <source>
        <strain evidence="8">JCM 17106</strain>
    </source>
</reference>
<keyword evidence="3" id="KW-0238">DNA-binding</keyword>
<dbReference type="PANTHER" id="PTHR30204:SF69">
    <property type="entry name" value="MERR-FAMILY TRANSCRIPTIONAL REGULATOR"/>
    <property type="match status" value="1"/>
</dbReference>
<evidence type="ECO:0000256" key="5">
    <source>
        <dbReference type="SAM" id="Coils"/>
    </source>
</evidence>
<keyword evidence="2" id="KW-0805">Transcription regulation</keyword>
<evidence type="ECO:0000256" key="2">
    <source>
        <dbReference type="ARBA" id="ARBA00023015"/>
    </source>
</evidence>
<evidence type="ECO:0000256" key="1">
    <source>
        <dbReference type="ARBA" id="ARBA00022491"/>
    </source>
</evidence>
<dbReference type="RefSeq" id="WP_344923640.1">
    <property type="nucleotide sequence ID" value="NZ_BAABCW010000001.1"/>
</dbReference>
<dbReference type="SMART" id="SM00422">
    <property type="entry name" value="HTH_MERR"/>
    <property type="match status" value="1"/>
</dbReference>
<dbReference type="InterPro" id="IPR009061">
    <property type="entry name" value="DNA-bd_dom_put_sf"/>
</dbReference>
<name>A0ABP7X6M3_9FLAO</name>
<dbReference type="PROSITE" id="PS00552">
    <property type="entry name" value="HTH_MERR_1"/>
    <property type="match status" value="1"/>
</dbReference>
<dbReference type="EMBL" id="BAABCW010000001">
    <property type="protein sequence ID" value="GAA4106024.1"/>
    <property type="molecule type" value="Genomic_DNA"/>
</dbReference>
<keyword evidence="4" id="KW-0804">Transcription</keyword>
<dbReference type="InterPro" id="IPR000551">
    <property type="entry name" value="MerR-type_HTH_dom"/>
</dbReference>
<dbReference type="InterPro" id="IPR047057">
    <property type="entry name" value="MerR_fam"/>
</dbReference>
<dbReference type="Pfam" id="PF13411">
    <property type="entry name" value="MerR_1"/>
    <property type="match status" value="1"/>
</dbReference>
<keyword evidence="5" id="KW-0175">Coiled coil</keyword>
<accession>A0ABP7X6M3</accession>